<evidence type="ECO:0000256" key="1">
    <source>
        <dbReference type="ARBA" id="ARBA00004651"/>
    </source>
</evidence>
<keyword evidence="11" id="KW-1185">Reference proteome</keyword>
<dbReference type="GO" id="GO:0016491">
    <property type="term" value="F:oxidoreductase activity"/>
    <property type="evidence" value="ECO:0007669"/>
    <property type="project" value="UniProtKB-KW"/>
</dbReference>
<keyword evidence="4 8" id="KW-1133">Transmembrane helix</keyword>
<dbReference type="GO" id="GO:0005886">
    <property type="term" value="C:plasma membrane"/>
    <property type="evidence" value="ECO:0007669"/>
    <property type="project" value="UniProtKB-SubCell"/>
</dbReference>
<sequence>MTFLLMFCLPLVMAAVCFALRQQQGLVQILAIGTTILLGWVIWQVPVDQPISIVGVSMTVRAINRLFLLAVAGSFCITFIVATRVAHGENFVVIGLIIFSLINAALTIDVQSPFLITLLLLATGLAIILAQVDLPIGTTTLLRGRAIGSGLRYLVMMLLAGVLLALCFVLADLENTPDRLSTTSLARPLLALLVVGISLRLAIIPFHSWLPDLLEDSPPLVGILIGMINLAALLFLVSAFQFLLAPGLLTLDPGRLRLVRFVALGSAIGGSLLAIHERPSLRRFLAMLLISDSGMMLFGVVSSTTGLTGALFQAFNQLVLSVVLWTAVALLERPEPTRAAAGDGWLRRRPWASGVFICGVLALLGIPPFNGFASRTLLYQGAAEEGRGYLVALLIATMLGAYAFALVLRDHFLGRAPAAMPEEDLTDFRGLGLPPPPPQRSEPLGATTVAVALLGICLVIGLYPPLVLDPIIEAVRGLTFVQFL</sequence>
<feature type="transmembrane region" description="Helical" evidence="8">
    <location>
        <begin position="310"/>
        <end position="331"/>
    </location>
</feature>
<evidence type="ECO:0000256" key="4">
    <source>
        <dbReference type="ARBA" id="ARBA00022989"/>
    </source>
</evidence>
<gene>
    <name evidence="10" type="ORF">SE18_03660</name>
</gene>
<proteinExistence type="predicted"/>
<evidence type="ECO:0000313" key="11">
    <source>
        <dbReference type="Proteomes" id="UP000050277"/>
    </source>
</evidence>
<reference evidence="10 11" key="1">
    <citation type="submission" date="2015-07" db="EMBL/GenBank/DDBJ databases">
        <title>Whole genome sequence of Herpetosiphon geysericola DSM 7119.</title>
        <authorList>
            <person name="Hemp J."/>
            <person name="Ward L.M."/>
            <person name="Pace L.A."/>
            <person name="Fischer W.W."/>
        </authorList>
    </citation>
    <scope>NUCLEOTIDE SEQUENCE [LARGE SCALE GENOMIC DNA]</scope>
    <source>
        <strain evidence="10 11">DSM 7119</strain>
    </source>
</reference>
<keyword evidence="3 7" id="KW-0812">Transmembrane</keyword>
<comment type="caution">
    <text evidence="10">The sequence shown here is derived from an EMBL/GenBank/DDBJ whole genome shotgun (WGS) entry which is preliminary data.</text>
</comment>
<dbReference type="InterPro" id="IPR052175">
    <property type="entry name" value="ComplexI-like_HydComp"/>
</dbReference>
<evidence type="ECO:0000256" key="8">
    <source>
        <dbReference type="SAM" id="Phobius"/>
    </source>
</evidence>
<feature type="transmembrane region" description="Helical" evidence="8">
    <location>
        <begin position="223"/>
        <end position="251"/>
    </location>
</feature>
<dbReference type="AlphaFoldDB" id="A0A0N8GT22"/>
<feature type="transmembrane region" description="Helical" evidence="8">
    <location>
        <begin position="389"/>
        <end position="408"/>
    </location>
</feature>
<feature type="transmembrane region" description="Helical" evidence="8">
    <location>
        <begin position="115"/>
        <end position="132"/>
    </location>
</feature>
<keyword evidence="5" id="KW-0560">Oxidoreductase</keyword>
<feature type="transmembrane region" description="Helical" evidence="8">
    <location>
        <begin position="29"/>
        <end position="45"/>
    </location>
</feature>
<evidence type="ECO:0000256" key="5">
    <source>
        <dbReference type="ARBA" id="ARBA00023002"/>
    </source>
</evidence>
<feature type="transmembrane region" description="Helical" evidence="8">
    <location>
        <begin position="444"/>
        <end position="463"/>
    </location>
</feature>
<comment type="subcellular location">
    <subcellularLocation>
        <location evidence="1">Cell membrane</location>
        <topology evidence="1">Multi-pass membrane protein</topology>
    </subcellularLocation>
    <subcellularLocation>
        <location evidence="7">Membrane</location>
        <topology evidence="7">Multi-pass membrane protein</topology>
    </subcellularLocation>
</comment>
<dbReference type="PANTHER" id="PTHR42682">
    <property type="entry name" value="HYDROGENASE-4 COMPONENT F"/>
    <property type="match status" value="1"/>
</dbReference>
<feature type="transmembrane region" description="Helical" evidence="8">
    <location>
        <begin position="284"/>
        <end position="304"/>
    </location>
</feature>
<evidence type="ECO:0000313" key="10">
    <source>
        <dbReference type="EMBL" id="KPL90890.1"/>
    </source>
</evidence>
<dbReference type="OrthoDB" id="139479at2"/>
<dbReference type="Proteomes" id="UP000050277">
    <property type="component" value="Unassembled WGS sequence"/>
</dbReference>
<feature type="transmembrane region" description="Helical" evidence="8">
    <location>
        <begin position="91"/>
        <end position="108"/>
    </location>
</feature>
<evidence type="ECO:0000256" key="3">
    <source>
        <dbReference type="ARBA" id="ARBA00022692"/>
    </source>
</evidence>
<evidence type="ECO:0000256" key="7">
    <source>
        <dbReference type="RuleBase" id="RU000320"/>
    </source>
</evidence>
<dbReference type="RefSeq" id="WP_054533063.1">
    <property type="nucleotide sequence ID" value="NZ_LGKP01000008.1"/>
</dbReference>
<name>A0A0N8GT22_9CHLR</name>
<dbReference type="EMBL" id="LGKP01000008">
    <property type="protein sequence ID" value="KPL90890.1"/>
    <property type="molecule type" value="Genomic_DNA"/>
</dbReference>
<feature type="transmembrane region" description="Helical" evidence="8">
    <location>
        <begin position="351"/>
        <end position="369"/>
    </location>
</feature>
<feature type="transmembrane region" description="Helical" evidence="8">
    <location>
        <begin position="185"/>
        <end position="203"/>
    </location>
</feature>
<evidence type="ECO:0000256" key="6">
    <source>
        <dbReference type="ARBA" id="ARBA00023136"/>
    </source>
</evidence>
<protein>
    <recommendedName>
        <fullName evidence="9">NADH:quinone oxidoreductase/Mrp antiporter transmembrane domain-containing protein</fullName>
    </recommendedName>
</protein>
<organism evidence="10 11">
    <name type="scientific">Herpetosiphon geysericola</name>
    <dbReference type="NCBI Taxonomy" id="70996"/>
    <lineage>
        <taxon>Bacteria</taxon>
        <taxon>Bacillati</taxon>
        <taxon>Chloroflexota</taxon>
        <taxon>Chloroflexia</taxon>
        <taxon>Herpetosiphonales</taxon>
        <taxon>Herpetosiphonaceae</taxon>
        <taxon>Herpetosiphon</taxon>
    </lineage>
</organism>
<keyword evidence="6 8" id="KW-0472">Membrane</keyword>
<dbReference type="InterPro" id="IPR001750">
    <property type="entry name" value="ND/Mrp_TM"/>
</dbReference>
<keyword evidence="2" id="KW-1003">Cell membrane</keyword>
<evidence type="ECO:0000256" key="2">
    <source>
        <dbReference type="ARBA" id="ARBA00022475"/>
    </source>
</evidence>
<dbReference type="STRING" id="70996.SE18_03660"/>
<accession>A0A0N8GT22</accession>
<dbReference type="Pfam" id="PF00361">
    <property type="entry name" value="Proton_antipo_M"/>
    <property type="match status" value="1"/>
</dbReference>
<dbReference type="PANTHER" id="PTHR42682:SF3">
    <property type="entry name" value="FORMATE HYDROGENLYASE SUBUNIT 3-RELATED"/>
    <property type="match status" value="1"/>
</dbReference>
<feature type="transmembrane region" description="Helical" evidence="8">
    <location>
        <begin position="152"/>
        <end position="173"/>
    </location>
</feature>
<feature type="domain" description="NADH:quinone oxidoreductase/Mrp antiporter transmembrane" evidence="9">
    <location>
        <begin position="180"/>
        <end position="399"/>
    </location>
</feature>
<evidence type="ECO:0000259" key="9">
    <source>
        <dbReference type="Pfam" id="PF00361"/>
    </source>
</evidence>
<feature type="transmembrane region" description="Helical" evidence="8">
    <location>
        <begin position="66"/>
        <end position="85"/>
    </location>
</feature>